<dbReference type="Proteomes" id="UP000054408">
    <property type="component" value="Unassembled WGS sequence"/>
</dbReference>
<dbReference type="InterPro" id="IPR023313">
    <property type="entry name" value="UBQ-conjugating_AS"/>
</dbReference>
<dbReference type="SUPFAM" id="SSF54495">
    <property type="entry name" value="UBC-like"/>
    <property type="match status" value="1"/>
</dbReference>
<dbReference type="FunFam" id="3.10.110.10:FF:000010">
    <property type="entry name" value="Ubiquitin-conjugating enzyme E2-16 kDa"/>
    <property type="match status" value="1"/>
</dbReference>
<dbReference type="PROSITE" id="PS00183">
    <property type="entry name" value="UBC_1"/>
    <property type="match status" value="1"/>
</dbReference>
<evidence type="ECO:0000259" key="7">
    <source>
        <dbReference type="PROSITE" id="PS50127"/>
    </source>
</evidence>
<dbReference type="Gene3D" id="3.10.110.10">
    <property type="entry name" value="Ubiquitin Conjugating Enzyme"/>
    <property type="match status" value="1"/>
</dbReference>
<dbReference type="RefSeq" id="XP_013757332.1">
    <property type="nucleotide sequence ID" value="XM_013901878.1"/>
</dbReference>
<evidence type="ECO:0000313" key="9">
    <source>
        <dbReference type="Proteomes" id="UP000054408"/>
    </source>
</evidence>
<evidence type="ECO:0000256" key="5">
    <source>
        <dbReference type="PROSITE-ProRule" id="PRU10133"/>
    </source>
</evidence>
<dbReference type="PANTHER" id="PTHR24068">
    <property type="entry name" value="UBIQUITIN-CONJUGATING ENZYME E2"/>
    <property type="match status" value="1"/>
</dbReference>
<dbReference type="eggNOG" id="KOG0417">
    <property type="taxonomic scope" value="Eukaryota"/>
</dbReference>
<dbReference type="GeneID" id="25565373"/>
<dbReference type="EMBL" id="GL349458">
    <property type="protein sequence ID" value="KNC49843.1"/>
    <property type="molecule type" value="Genomic_DNA"/>
</dbReference>
<dbReference type="InterPro" id="IPR016135">
    <property type="entry name" value="UBQ-conjugating_enzyme/RWD"/>
</dbReference>
<name>A0A0L0DEU4_THETB</name>
<dbReference type="GO" id="GO:0005524">
    <property type="term" value="F:ATP binding"/>
    <property type="evidence" value="ECO:0007669"/>
    <property type="project" value="UniProtKB-UniRule"/>
</dbReference>
<evidence type="ECO:0000256" key="1">
    <source>
        <dbReference type="ARBA" id="ARBA00022679"/>
    </source>
</evidence>
<accession>A0A0L0DEU4</accession>
<feature type="active site" description="Glycyl thioester intermediate" evidence="5">
    <location>
        <position position="95"/>
    </location>
</feature>
<dbReference type="SMART" id="SM00212">
    <property type="entry name" value="UBCc"/>
    <property type="match status" value="1"/>
</dbReference>
<comment type="similarity">
    <text evidence="6">Belongs to the ubiquitin-conjugating enzyme family.</text>
</comment>
<dbReference type="GO" id="GO:0004842">
    <property type="term" value="F:ubiquitin-protein transferase activity"/>
    <property type="evidence" value="ECO:0007669"/>
    <property type="project" value="UniProtKB-ARBA"/>
</dbReference>
<feature type="domain" description="UBC core" evidence="7">
    <location>
        <begin position="10"/>
        <end position="157"/>
    </location>
</feature>
<keyword evidence="9" id="KW-1185">Reference proteome</keyword>
<keyword evidence="4 6" id="KW-0067">ATP-binding</keyword>
<dbReference type="InterPro" id="IPR000608">
    <property type="entry name" value="UBC"/>
</dbReference>
<dbReference type="OMA" id="VHFTTRI"/>
<evidence type="ECO:0000256" key="6">
    <source>
        <dbReference type="RuleBase" id="RU362109"/>
    </source>
</evidence>
<gene>
    <name evidence="8" type="ORF">AMSG_06129</name>
</gene>
<reference evidence="8 9" key="1">
    <citation type="submission" date="2010-05" db="EMBL/GenBank/DDBJ databases">
        <title>The Genome Sequence of Thecamonas trahens ATCC 50062.</title>
        <authorList>
            <consortium name="The Broad Institute Genome Sequencing Platform"/>
            <person name="Russ C."/>
            <person name="Cuomo C."/>
            <person name="Shea T."/>
            <person name="Young S.K."/>
            <person name="Zeng Q."/>
            <person name="Koehrsen M."/>
            <person name="Haas B."/>
            <person name="Borodovsky M."/>
            <person name="Guigo R."/>
            <person name="Alvarado L."/>
            <person name="Berlin A."/>
            <person name="Bochicchio J."/>
            <person name="Borenstein D."/>
            <person name="Chapman S."/>
            <person name="Chen Z."/>
            <person name="Freedman E."/>
            <person name="Gellesch M."/>
            <person name="Goldberg J."/>
            <person name="Griggs A."/>
            <person name="Gujja S."/>
            <person name="Heilman E."/>
            <person name="Heiman D."/>
            <person name="Hepburn T."/>
            <person name="Howarth C."/>
            <person name="Jen D."/>
            <person name="Larson L."/>
            <person name="Mehta T."/>
            <person name="Park D."/>
            <person name="Pearson M."/>
            <person name="Roberts A."/>
            <person name="Saif S."/>
            <person name="Shenoy N."/>
            <person name="Sisk P."/>
            <person name="Stolte C."/>
            <person name="Sykes S."/>
            <person name="Thomson T."/>
            <person name="Walk T."/>
            <person name="White J."/>
            <person name="Yandava C."/>
            <person name="Burger G."/>
            <person name="Gray M.W."/>
            <person name="Holland P.W.H."/>
            <person name="King N."/>
            <person name="Lang F.B.F."/>
            <person name="Roger A.J."/>
            <person name="Ruiz-Trillo I."/>
            <person name="Lander E."/>
            <person name="Nusbaum C."/>
        </authorList>
    </citation>
    <scope>NUCLEOTIDE SEQUENCE [LARGE SCALE GENOMIC DNA]</scope>
    <source>
        <strain evidence="8 9">ATCC 50062</strain>
    </source>
</reference>
<keyword evidence="2 6" id="KW-0547">Nucleotide-binding</keyword>
<dbReference type="PROSITE" id="PS50127">
    <property type="entry name" value="UBC_2"/>
    <property type="match status" value="1"/>
</dbReference>
<dbReference type="AlphaFoldDB" id="A0A0L0DEU4"/>
<keyword evidence="3 6" id="KW-0833">Ubl conjugation pathway</keyword>
<dbReference type="Pfam" id="PF00179">
    <property type="entry name" value="UQ_con"/>
    <property type="match status" value="1"/>
</dbReference>
<dbReference type="CDD" id="cd23792">
    <property type="entry name" value="UBCc_UBE2D"/>
    <property type="match status" value="1"/>
</dbReference>
<sequence>MKPHLSTHTMALRRIQKELQDLAKDPPANCSAGPRDESDLYRWQATLVGPEDSPYAGGVFTLDILFPTDYPFKPPKIQFTTKIYHPNVNSNGGICLDILKSQWSPALTISKVLLSICSLLTDPNPDDPLVASIADVYKTNRAKYDQTAREWTTKYAM</sequence>
<keyword evidence="1" id="KW-0808">Transferase</keyword>
<evidence type="ECO:0000313" key="8">
    <source>
        <dbReference type="EMBL" id="KNC49843.1"/>
    </source>
</evidence>
<evidence type="ECO:0000256" key="2">
    <source>
        <dbReference type="ARBA" id="ARBA00022741"/>
    </source>
</evidence>
<dbReference type="OrthoDB" id="7851174at2759"/>
<dbReference type="STRING" id="461836.A0A0L0DEU4"/>
<proteinExistence type="inferred from homology"/>
<organism evidence="8 9">
    <name type="scientific">Thecamonas trahens ATCC 50062</name>
    <dbReference type="NCBI Taxonomy" id="461836"/>
    <lineage>
        <taxon>Eukaryota</taxon>
        <taxon>Apusozoa</taxon>
        <taxon>Apusomonadida</taxon>
        <taxon>Apusomonadidae</taxon>
        <taxon>Thecamonas</taxon>
    </lineage>
</organism>
<evidence type="ECO:0000256" key="4">
    <source>
        <dbReference type="ARBA" id="ARBA00022840"/>
    </source>
</evidence>
<evidence type="ECO:0000256" key="3">
    <source>
        <dbReference type="ARBA" id="ARBA00022786"/>
    </source>
</evidence>
<protein>
    <submittedName>
        <fullName evidence="8">Ubiquitin-conjugating enzyme E2-16 kDa</fullName>
    </submittedName>
</protein>